<feature type="domain" description="Outer membrane protein beta-barrel" evidence="4">
    <location>
        <begin position="73"/>
        <end position="220"/>
    </location>
</feature>
<evidence type="ECO:0000313" key="5">
    <source>
        <dbReference type="EMBL" id="PPE67453.1"/>
    </source>
</evidence>
<dbReference type="InterPro" id="IPR011250">
    <property type="entry name" value="OMP/PagP_B-barrel"/>
</dbReference>
<feature type="signal peptide" evidence="3">
    <location>
        <begin position="1"/>
        <end position="29"/>
    </location>
</feature>
<dbReference type="RefSeq" id="WP_104301451.1">
    <property type="nucleotide sequence ID" value="NZ_PSNX01000003.1"/>
</dbReference>
<comment type="subcellular location">
    <subcellularLocation>
        <location evidence="1">Cell outer membrane</location>
    </subcellularLocation>
</comment>
<dbReference type="InterPro" id="IPR027385">
    <property type="entry name" value="Beta-barrel_OMP"/>
</dbReference>
<evidence type="ECO:0000256" key="3">
    <source>
        <dbReference type="SAM" id="SignalP"/>
    </source>
</evidence>
<name>A0A2S5SXF6_9BURK</name>
<reference evidence="5 6" key="1">
    <citation type="submission" date="2018-02" db="EMBL/GenBank/DDBJ databases">
        <title>Reclassifiation of [Polyangium] brachysporum DSM 7029 as Guopingzhaonella breviflexa gen. nov., sp. nov., a member of the family Comamonadaceae.</title>
        <authorList>
            <person name="Tang B."/>
        </authorList>
    </citation>
    <scope>NUCLEOTIDE SEQUENCE [LARGE SCALE GENOMIC DNA]</scope>
    <source>
        <strain evidence="5 6">BCRC 80649</strain>
    </source>
</reference>
<dbReference type="GO" id="GO:0009279">
    <property type="term" value="C:cell outer membrane"/>
    <property type="evidence" value="ECO:0007669"/>
    <property type="project" value="UniProtKB-SubCell"/>
</dbReference>
<organism evidence="5 6">
    <name type="scientific">Caldimonas caldifontis</name>
    <dbReference type="NCBI Taxonomy" id="1452508"/>
    <lineage>
        <taxon>Bacteria</taxon>
        <taxon>Pseudomonadati</taxon>
        <taxon>Pseudomonadota</taxon>
        <taxon>Betaproteobacteria</taxon>
        <taxon>Burkholderiales</taxon>
        <taxon>Sphaerotilaceae</taxon>
        <taxon>Caldimonas</taxon>
    </lineage>
</organism>
<feature type="chain" id="PRO_5015654384" evidence="3">
    <location>
        <begin position="30"/>
        <end position="222"/>
    </location>
</feature>
<keyword evidence="6" id="KW-1185">Reference proteome</keyword>
<evidence type="ECO:0000259" key="4">
    <source>
        <dbReference type="Pfam" id="PF13505"/>
    </source>
</evidence>
<dbReference type="Proteomes" id="UP000238605">
    <property type="component" value="Unassembled WGS sequence"/>
</dbReference>
<sequence length="222" mass="24526">MPSKHALHPWLTVALLAAALLLTPLLATAQASEPQRPANEQVIVPEVERREVRLPRIPSKDIIAGLFTGIYSTDSFGASPVVGVRLGYHLTEDFFFEAAYGRARVSDESFRRILPGGVFASEKSTLTYYNVSLGYNILPGEVFLGSKRAKATVTYLIAGIGSTELDDQRNQTLNIGLGTRFLLGQRSALQLDLRDHIFSFDLLGERRSTHNLELTLGLSFFF</sequence>
<dbReference type="AlphaFoldDB" id="A0A2S5SXF6"/>
<evidence type="ECO:0000256" key="2">
    <source>
        <dbReference type="ARBA" id="ARBA00022729"/>
    </source>
</evidence>
<dbReference type="NCBIfam" id="TIGR04565">
    <property type="entry name" value="OMP_myx_plus"/>
    <property type="match status" value="1"/>
</dbReference>
<dbReference type="Gene3D" id="2.40.160.20">
    <property type="match status" value="1"/>
</dbReference>
<gene>
    <name evidence="5" type="ORF">C1704_04655</name>
</gene>
<dbReference type="InterPro" id="IPR030820">
    <property type="entry name" value="OMP_myx_plus_Proteobacteria"/>
</dbReference>
<protein>
    <submittedName>
        <fullName evidence="5">Outer membrane beta-barrel domain-containing protein</fullName>
    </submittedName>
</protein>
<keyword evidence="2 3" id="KW-0732">Signal</keyword>
<comment type="caution">
    <text evidence="5">The sequence shown here is derived from an EMBL/GenBank/DDBJ whole genome shotgun (WGS) entry which is preliminary data.</text>
</comment>
<evidence type="ECO:0000256" key="1">
    <source>
        <dbReference type="ARBA" id="ARBA00004442"/>
    </source>
</evidence>
<dbReference type="SUPFAM" id="SSF56925">
    <property type="entry name" value="OMPA-like"/>
    <property type="match status" value="1"/>
</dbReference>
<dbReference type="Pfam" id="PF13505">
    <property type="entry name" value="OMP_b-brl"/>
    <property type="match status" value="1"/>
</dbReference>
<dbReference type="OrthoDB" id="9150045at2"/>
<accession>A0A2S5SXF6</accession>
<proteinExistence type="predicted"/>
<dbReference type="EMBL" id="PSNX01000003">
    <property type="protein sequence ID" value="PPE67453.1"/>
    <property type="molecule type" value="Genomic_DNA"/>
</dbReference>
<evidence type="ECO:0000313" key="6">
    <source>
        <dbReference type="Proteomes" id="UP000238605"/>
    </source>
</evidence>